<evidence type="ECO:0000259" key="1">
    <source>
        <dbReference type="SMART" id="SM00418"/>
    </source>
</evidence>
<dbReference type="InterPro" id="IPR036390">
    <property type="entry name" value="WH_DNA-bd_sf"/>
</dbReference>
<keyword evidence="3" id="KW-1185">Reference proteome</keyword>
<sequence>MDETFLVQSPEALKAIAHPVRQRILLQLAVSGHARAADLAAAISEPANSVSFHLRTLARAGMVVEAPEHARDKRDRVWRNVASSYQVDPETPGAADQALRPATAWLQELIGRASTGRRPDEDGRQRLLVLNNLPLTAEEAQRFSEELVDLQKRWTDRVFETARAEPSEAREVYQLLLALGPRQEQDADGAPTTRT</sequence>
<dbReference type="GO" id="GO:0003677">
    <property type="term" value="F:DNA binding"/>
    <property type="evidence" value="ECO:0007669"/>
    <property type="project" value="UniProtKB-KW"/>
</dbReference>
<dbReference type="InterPro" id="IPR036388">
    <property type="entry name" value="WH-like_DNA-bd_sf"/>
</dbReference>
<name>A0ABX2A0H3_9MICO</name>
<evidence type="ECO:0000313" key="3">
    <source>
        <dbReference type="Proteomes" id="UP000757540"/>
    </source>
</evidence>
<dbReference type="InterPro" id="IPR001845">
    <property type="entry name" value="HTH_ArsR_DNA-bd_dom"/>
</dbReference>
<evidence type="ECO:0000313" key="2">
    <source>
        <dbReference type="EMBL" id="NOV96359.1"/>
    </source>
</evidence>
<keyword evidence="2" id="KW-0238">DNA-binding</keyword>
<organism evidence="2 3">
    <name type="scientific">Isoptericola halotolerans</name>
    <dbReference type="NCBI Taxonomy" id="300560"/>
    <lineage>
        <taxon>Bacteria</taxon>
        <taxon>Bacillati</taxon>
        <taxon>Actinomycetota</taxon>
        <taxon>Actinomycetes</taxon>
        <taxon>Micrococcales</taxon>
        <taxon>Promicromonosporaceae</taxon>
        <taxon>Isoptericola</taxon>
    </lineage>
</organism>
<dbReference type="SMART" id="SM00418">
    <property type="entry name" value="HTH_ARSR"/>
    <property type="match status" value="1"/>
</dbReference>
<protein>
    <submittedName>
        <fullName evidence="2">DNA-binding transcriptional ArsR family regulator</fullName>
    </submittedName>
</protein>
<dbReference type="EMBL" id="JABEZU010000001">
    <property type="protein sequence ID" value="NOV96359.1"/>
    <property type="molecule type" value="Genomic_DNA"/>
</dbReference>
<reference evidence="2 3" key="1">
    <citation type="submission" date="2020-05" db="EMBL/GenBank/DDBJ databases">
        <title>Genomic Encyclopedia of Type Strains, Phase III (KMG-III): the genomes of soil and plant-associated and newly described type strains.</title>
        <authorList>
            <person name="Whitman W."/>
        </authorList>
    </citation>
    <scope>NUCLEOTIDE SEQUENCE [LARGE SCALE GENOMIC DNA]</scope>
    <source>
        <strain evidence="2 3">KCTC 19046</strain>
    </source>
</reference>
<dbReference type="Proteomes" id="UP000757540">
    <property type="component" value="Unassembled WGS sequence"/>
</dbReference>
<comment type="caution">
    <text evidence="2">The sequence shown here is derived from an EMBL/GenBank/DDBJ whole genome shotgun (WGS) entry which is preliminary data.</text>
</comment>
<dbReference type="Gene3D" id="1.10.10.10">
    <property type="entry name" value="Winged helix-like DNA-binding domain superfamily/Winged helix DNA-binding domain"/>
    <property type="match status" value="1"/>
</dbReference>
<feature type="domain" description="HTH arsR-type" evidence="1">
    <location>
        <begin position="11"/>
        <end position="100"/>
    </location>
</feature>
<accession>A0ABX2A0H3</accession>
<proteinExistence type="predicted"/>
<dbReference type="Pfam" id="PF12840">
    <property type="entry name" value="HTH_20"/>
    <property type="match status" value="1"/>
</dbReference>
<dbReference type="RefSeq" id="WP_171782551.1">
    <property type="nucleotide sequence ID" value="NZ_BAAAML010000002.1"/>
</dbReference>
<gene>
    <name evidence="2" type="ORF">HDG69_000912</name>
</gene>
<dbReference type="SUPFAM" id="SSF46785">
    <property type="entry name" value="Winged helix' DNA-binding domain"/>
    <property type="match status" value="1"/>
</dbReference>